<protein>
    <submittedName>
        <fullName evidence="2">DUF6803 family protein</fullName>
    </submittedName>
</protein>
<evidence type="ECO:0000313" key="2">
    <source>
        <dbReference type="EMBL" id="MFD2232321.1"/>
    </source>
</evidence>
<feature type="transmembrane region" description="Helical" evidence="1">
    <location>
        <begin position="55"/>
        <end position="79"/>
    </location>
</feature>
<sequence>MSMTHYMELLATNQPWNLLIFMAIPVVLAETLAITELALLFTGQGDGPLRRINRAAAILAGLVFAAILLYLVPTVVVPLTASGAWRGWIDVVAVGCYLAGAVPLGLVALLDLGLLGRSLSPRRRLGWHVAAVGGFLVVAHVAMIFGMLDPTLGAAPMSHHMSH</sequence>
<dbReference type="Pfam" id="PF20617">
    <property type="entry name" value="DUF6803"/>
    <property type="match status" value="1"/>
</dbReference>
<keyword evidence="3" id="KW-1185">Reference proteome</keyword>
<evidence type="ECO:0000256" key="1">
    <source>
        <dbReference type="SAM" id="Phobius"/>
    </source>
</evidence>
<feature type="transmembrane region" description="Helical" evidence="1">
    <location>
        <begin position="20"/>
        <end position="43"/>
    </location>
</feature>
<gene>
    <name evidence="2" type="ORF">ACFSNB_00735</name>
</gene>
<dbReference type="EMBL" id="JBHUIY010000001">
    <property type="protein sequence ID" value="MFD2232321.1"/>
    <property type="molecule type" value="Genomic_DNA"/>
</dbReference>
<feature type="transmembrane region" description="Helical" evidence="1">
    <location>
        <begin position="127"/>
        <end position="148"/>
    </location>
</feature>
<keyword evidence="1" id="KW-0472">Membrane</keyword>
<dbReference type="RefSeq" id="WP_377313536.1">
    <property type="nucleotide sequence ID" value="NZ_JBHUIY010000001.1"/>
</dbReference>
<comment type="caution">
    <text evidence="2">The sequence shown here is derived from an EMBL/GenBank/DDBJ whole genome shotgun (WGS) entry which is preliminary data.</text>
</comment>
<proteinExistence type="predicted"/>
<evidence type="ECO:0000313" key="3">
    <source>
        <dbReference type="Proteomes" id="UP001597296"/>
    </source>
</evidence>
<organism evidence="2 3">
    <name type="scientific">Phaeospirillum tilakii</name>
    <dbReference type="NCBI Taxonomy" id="741673"/>
    <lineage>
        <taxon>Bacteria</taxon>
        <taxon>Pseudomonadati</taxon>
        <taxon>Pseudomonadota</taxon>
        <taxon>Alphaproteobacteria</taxon>
        <taxon>Rhodospirillales</taxon>
        <taxon>Rhodospirillaceae</taxon>
        <taxon>Phaeospirillum</taxon>
    </lineage>
</organism>
<accession>A0ABW5C5Y5</accession>
<feature type="transmembrane region" description="Helical" evidence="1">
    <location>
        <begin position="91"/>
        <end position="115"/>
    </location>
</feature>
<keyword evidence="1" id="KW-1133">Transmembrane helix</keyword>
<keyword evidence="1" id="KW-0812">Transmembrane</keyword>
<dbReference type="Proteomes" id="UP001597296">
    <property type="component" value="Unassembled WGS sequence"/>
</dbReference>
<reference evidence="3" key="1">
    <citation type="journal article" date="2019" name="Int. J. Syst. Evol. Microbiol.">
        <title>The Global Catalogue of Microorganisms (GCM) 10K type strain sequencing project: providing services to taxonomists for standard genome sequencing and annotation.</title>
        <authorList>
            <consortium name="The Broad Institute Genomics Platform"/>
            <consortium name="The Broad Institute Genome Sequencing Center for Infectious Disease"/>
            <person name="Wu L."/>
            <person name="Ma J."/>
        </authorList>
    </citation>
    <scope>NUCLEOTIDE SEQUENCE [LARGE SCALE GENOMIC DNA]</scope>
    <source>
        <strain evidence="3">KCTC 15012</strain>
    </source>
</reference>
<dbReference type="InterPro" id="IPR046547">
    <property type="entry name" value="DUF6803"/>
</dbReference>
<name>A0ABW5C5Y5_9PROT</name>